<dbReference type="Pfam" id="PF13560">
    <property type="entry name" value="HTH_31"/>
    <property type="match status" value="1"/>
</dbReference>
<reference evidence="2" key="1">
    <citation type="submission" date="2021-11" db="EMBL/GenBank/DDBJ databases">
        <title>Streptomyces corallinus and Kineosporia corallina sp. nov., two new coral-derived marine actinobacteria.</title>
        <authorList>
            <person name="Buangrab K."/>
            <person name="Sutthacheep M."/>
            <person name="Yeemin T."/>
            <person name="Harunari E."/>
            <person name="Igarashi Y."/>
            <person name="Sripreechasak P."/>
            <person name="Kanchanasin P."/>
            <person name="Tanasupawat S."/>
            <person name="Phongsopitanun W."/>
        </authorList>
    </citation>
    <scope>NUCLEOTIDE SEQUENCE</scope>
    <source>
        <strain evidence="2">JCM 31032</strain>
    </source>
</reference>
<proteinExistence type="predicted"/>
<feature type="domain" description="DUF5753" evidence="1">
    <location>
        <begin position="99"/>
        <end position="268"/>
    </location>
</feature>
<dbReference type="CDD" id="cd00093">
    <property type="entry name" value="HTH_XRE"/>
    <property type="match status" value="1"/>
</dbReference>
<comment type="caution">
    <text evidence="2">The sequence shown here is derived from an EMBL/GenBank/DDBJ whole genome shotgun (WGS) entry which is preliminary data.</text>
</comment>
<name>A0A9X1SVL4_9ACTN</name>
<dbReference type="AlphaFoldDB" id="A0A9X1SVL4"/>
<accession>A0A9X1SVL4</accession>
<dbReference type="RefSeq" id="WP_231443761.1">
    <property type="nucleotide sequence ID" value="NZ_JAJOMB010000010.1"/>
</dbReference>
<evidence type="ECO:0000259" key="1">
    <source>
        <dbReference type="Pfam" id="PF19054"/>
    </source>
</evidence>
<keyword evidence="3" id="KW-1185">Reference proteome</keyword>
<evidence type="ECO:0000313" key="2">
    <source>
        <dbReference type="EMBL" id="MCD5312985.1"/>
    </source>
</evidence>
<sequence length="272" mass="30433">MSDVPGSQLARSELGLRLEAARKRAKKTQADVAEAKIFGLSKLREIERGIQADPGDVFTLCRFYELDKAETDELIGLADMAKSEAFWEDSKHAVPGWFELYLACEHRCSKLSYWHPELVPGVFQTPDYAESVINTIGTADPAAIRTRMRVRAERQQSMLERGDRTVEIVLGPGAFEMELGSAQVMTAQRAALCELSQRPGIAIRVVPRRAGAHPGLAARFSLLDFADDHRPSVVYLEALTGARYLEGRRHVTAYRQAFAKIWELSVPIEEFK</sequence>
<dbReference type="InterPro" id="IPR001387">
    <property type="entry name" value="Cro/C1-type_HTH"/>
</dbReference>
<evidence type="ECO:0000313" key="3">
    <source>
        <dbReference type="Proteomes" id="UP001138997"/>
    </source>
</evidence>
<organism evidence="2 3">
    <name type="scientific">Kineosporia babensis</name>
    <dbReference type="NCBI Taxonomy" id="499548"/>
    <lineage>
        <taxon>Bacteria</taxon>
        <taxon>Bacillati</taxon>
        <taxon>Actinomycetota</taxon>
        <taxon>Actinomycetes</taxon>
        <taxon>Kineosporiales</taxon>
        <taxon>Kineosporiaceae</taxon>
        <taxon>Kineosporia</taxon>
    </lineage>
</organism>
<dbReference type="InterPro" id="IPR043917">
    <property type="entry name" value="DUF5753"/>
</dbReference>
<dbReference type="EMBL" id="JAJOMB010000010">
    <property type="protein sequence ID" value="MCD5312985.1"/>
    <property type="molecule type" value="Genomic_DNA"/>
</dbReference>
<protein>
    <submittedName>
        <fullName evidence="2">Helix-turn-helix domain-containing protein</fullName>
    </submittedName>
</protein>
<dbReference type="Pfam" id="PF19054">
    <property type="entry name" value="DUF5753"/>
    <property type="match status" value="1"/>
</dbReference>
<dbReference type="Proteomes" id="UP001138997">
    <property type="component" value="Unassembled WGS sequence"/>
</dbReference>
<gene>
    <name evidence="2" type="ORF">LR394_18920</name>
</gene>